<name>A0A4Y8KTZ5_9BACT</name>
<keyword evidence="2" id="KW-1185">Reference proteome</keyword>
<dbReference type="InterPro" id="IPR050767">
    <property type="entry name" value="Sel1_AlgK"/>
</dbReference>
<dbReference type="SUPFAM" id="SSF81901">
    <property type="entry name" value="HCP-like"/>
    <property type="match status" value="3"/>
</dbReference>
<protein>
    <submittedName>
        <fullName evidence="1">Sel1 repeat family protein</fullName>
    </submittedName>
</protein>
<dbReference type="Pfam" id="PF08238">
    <property type="entry name" value="Sel1"/>
    <property type="match status" value="14"/>
</dbReference>
<dbReference type="InterPro" id="IPR011990">
    <property type="entry name" value="TPR-like_helical_dom_sf"/>
</dbReference>
<dbReference type="OrthoDB" id="9813021at2"/>
<dbReference type="PANTHER" id="PTHR11102">
    <property type="entry name" value="SEL-1-LIKE PROTEIN"/>
    <property type="match status" value="1"/>
</dbReference>
<evidence type="ECO:0000313" key="2">
    <source>
        <dbReference type="Proteomes" id="UP000297861"/>
    </source>
</evidence>
<dbReference type="EMBL" id="SOML01000018">
    <property type="protein sequence ID" value="TFD92157.1"/>
    <property type="molecule type" value="Genomic_DNA"/>
</dbReference>
<dbReference type="AlphaFoldDB" id="A0A4Y8KTZ5"/>
<dbReference type="PANTHER" id="PTHR11102:SF147">
    <property type="entry name" value="SEL1L ADAPTOR SUBUNIT OF ERAD E3 UBIQUITIN LIGASE"/>
    <property type="match status" value="1"/>
</dbReference>
<dbReference type="GO" id="GO:0036503">
    <property type="term" value="P:ERAD pathway"/>
    <property type="evidence" value="ECO:0007669"/>
    <property type="project" value="TreeGrafter"/>
</dbReference>
<dbReference type="SMART" id="SM00671">
    <property type="entry name" value="SEL1"/>
    <property type="match status" value="16"/>
</dbReference>
<accession>A0A4Y8KTZ5</accession>
<proteinExistence type="predicted"/>
<reference evidence="1 2" key="1">
    <citation type="submission" date="2019-03" db="EMBL/GenBank/DDBJ databases">
        <title>San Antonio Military Medical Center submission to MRSN (WRAIR), pending publication.</title>
        <authorList>
            <person name="Blyth D.M."/>
            <person name="Mccarthy S.L."/>
            <person name="Schall S.E."/>
            <person name="Stam J.A."/>
            <person name="Ong A.C."/>
            <person name="Mcgann P.T."/>
        </authorList>
    </citation>
    <scope>NUCLEOTIDE SEQUENCE [LARGE SCALE GENOMIC DNA]</scope>
    <source>
        <strain evidence="1 2">MRSN571793</strain>
    </source>
</reference>
<gene>
    <name evidence="1" type="ORF">E2605_18795</name>
</gene>
<dbReference type="Gene3D" id="1.25.40.10">
    <property type="entry name" value="Tetratricopeptide repeat domain"/>
    <property type="match status" value="4"/>
</dbReference>
<sequence>MYNMGIFDLFKRKKEINKLQDNKGSHSFTMVGTFAETYNGYLAEFASGDIVSLLHERANVLIAGDNYEDKSRWVEALAICETALSEKILTEDIKELYRQIYSRNWNKYVSMDFEDQDYKCWFEVNCNLNEAFIKSGHTRGYCEQADLYGSARKGYRDLSKKMEYLVKGVEAKDPASLGDYGYGIYLGLSEYGNADKEEGRRLVNQSRELGYESADLLLLYIDFYDAADNLQLLKDIEDFIKKTEKEYRKPYHILADYYQRREDDFDKALEAMKKGVDLNIPYCKYMLGMNMLNGRIANSDKSEGIALLEDAFEHNVVYAANFLGQYYNYANDENTSVEKSVYWHEKAALYCNAESSFELACLYLYNEKLRDIPQGLEYIEQAIKQGSVRALSEKAYLILETDILDTDIEQAKQLLEDADSKGNEYAPYRLGLAYQNGEFGGEPDYVKALGYFERGADRDHIYSLELAGNYYRVGVGGDSEEAAHKAVSYLTKAIDRGSNYAKVELAFCYDAGYGVEQDYQKAFDLFKAASDNNYPYANTRLASYYEDGLLGKEDYAAALEQYKIAADAGLPDAIYHVGRYHKYAVGIAENPQIALDCFRKAAEAGSPPGLVELALAYEQEYGGIEFDADKAISYMQQAAEKEYTYGQYKLGTYYYYGLKEVDLEKAKYWFEKSNEQGYPYSALMLGDFYLYNIEGKDEPDYGKSFQYYKQAADQGVVSEGIGVCYEYGFGVEANETEAFKYYTLATAENYVPAKYRLGLCYKYGTGTSINMVEAYRWLSDAAQNGNIYAIYESGMMLLSGDGITKDEEQGAKMLLQAAEENYDWAQFELGNCYLAGRGVPEDDIQAMVWYQKAADNGNEQAQKVTGRRERRKR</sequence>
<dbReference type="Proteomes" id="UP000297861">
    <property type="component" value="Unassembled WGS sequence"/>
</dbReference>
<evidence type="ECO:0000313" key="1">
    <source>
        <dbReference type="EMBL" id="TFD92157.1"/>
    </source>
</evidence>
<comment type="caution">
    <text evidence="1">The sequence shown here is derived from an EMBL/GenBank/DDBJ whole genome shotgun (WGS) entry which is preliminary data.</text>
</comment>
<dbReference type="STRING" id="1121485.GCA_000426485_02282"/>
<dbReference type="InterPro" id="IPR006597">
    <property type="entry name" value="Sel1-like"/>
</dbReference>
<organism evidence="1 2">
    <name type="scientific">Dysgonomonas capnocytophagoides</name>
    <dbReference type="NCBI Taxonomy" id="45254"/>
    <lineage>
        <taxon>Bacteria</taxon>
        <taxon>Pseudomonadati</taxon>
        <taxon>Bacteroidota</taxon>
        <taxon>Bacteroidia</taxon>
        <taxon>Bacteroidales</taxon>
        <taxon>Dysgonomonadaceae</taxon>
        <taxon>Dysgonomonas</taxon>
    </lineage>
</organism>